<sequence>MLVEKYSSSCVWVVCAEFLLMKAGRVPKPTSVLEEMNTGKQVIENHYWNSAPQQNLSFQSPLSFQEPWEMNTSLELVSFEDVAVNFSWEEWQDLDDAQRTLYRVVMLETYSSLVSLGHCITKPEVIVKLEQGAEPWTVEEAPAQSLPDVQTADEVIETHQEHQSRHVWQVGFANDKMSTKERTNLGKPFNLSAIYLSNLIINNGNCSGMKLEEFNVCQNMFLPGVPDEMHVGEKPEDHNTTGKPSGTHRWLPDFVMMGLYFSFSS</sequence>
<evidence type="ECO:0000259" key="1">
    <source>
        <dbReference type="PROSITE" id="PS50805"/>
    </source>
</evidence>
<dbReference type="PANTHER" id="PTHR23232">
    <property type="entry name" value="KRAB DOMAIN C2H2 ZINC FINGER"/>
    <property type="match status" value="1"/>
</dbReference>
<dbReference type="SUPFAM" id="SSF109640">
    <property type="entry name" value="KRAB domain (Kruppel-associated box)"/>
    <property type="match status" value="1"/>
</dbReference>
<evidence type="ECO:0000313" key="3">
    <source>
        <dbReference type="RefSeq" id="XP_035580246.1"/>
    </source>
</evidence>
<dbReference type="PROSITE" id="PS50805">
    <property type="entry name" value="KRAB"/>
    <property type="match status" value="1"/>
</dbReference>
<organism evidence="2 3">
    <name type="scientific">Zalophus californianus</name>
    <name type="common">California sealion</name>
    <dbReference type="NCBI Taxonomy" id="9704"/>
    <lineage>
        <taxon>Eukaryota</taxon>
        <taxon>Metazoa</taxon>
        <taxon>Chordata</taxon>
        <taxon>Craniata</taxon>
        <taxon>Vertebrata</taxon>
        <taxon>Euteleostomi</taxon>
        <taxon>Mammalia</taxon>
        <taxon>Eutheria</taxon>
        <taxon>Laurasiatheria</taxon>
        <taxon>Carnivora</taxon>
        <taxon>Caniformia</taxon>
        <taxon>Pinnipedia</taxon>
        <taxon>Otariidae</taxon>
        <taxon>Zalophus</taxon>
    </lineage>
</organism>
<dbReference type="InterPro" id="IPR036051">
    <property type="entry name" value="KRAB_dom_sf"/>
</dbReference>
<dbReference type="Gene3D" id="6.10.140.140">
    <property type="match status" value="1"/>
</dbReference>
<dbReference type="SMART" id="SM00349">
    <property type="entry name" value="KRAB"/>
    <property type="match status" value="1"/>
</dbReference>
<feature type="domain" description="KRAB" evidence="1">
    <location>
        <begin position="77"/>
        <end position="148"/>
    </location>
</feature>
<keyword evidence="2" id="KW-1185">Reference proteome</keyword>
<dbReference type="GO" id="GO:0006355">
    <property type="term" value="P:regulation of DNA-templated transcription"/>
    <property type="evidence" value="ECO:0007669"/>
    <property type="project" value="InterPro"/>
</dbReference>
<dbReference type="InterPro" id="IPR050169">
    <property type="entry name" value="Krueppel_C2H2_ZnF"/>
</dbReference>
<name>A0A6P9F453_ZALCA</name>
<reference evidence="3" key="1">
    <citation type="submission" date="2025-08" db="UniProtKB">
        <authorList>
            <consortium name="RefSeq"/>
        </authorList>
    </citation>
    <scope>IDENTIFICATION</scope>
    <source>
        <tissue evidence="3">Blood</tissue>
    </source>
</reference>
<proteinExistence type="predicted"/>
<dbReference type="Pfam" id="PF01352">
    <property type="entry name" value="KRAB"/>
    <property type="match status" value="1"/>
</dbReference>
<dbReference type="RefSeq" id="XP_035580246.1">
    <property type="nucleotide sequence ID" value="XM_035724353.1"/>
</dbReference>
<dbReference type="KEGG" id="zca:113923830"/>
<protein>
    <submittedName>
        <fullName evidence="3">Zinc finger protein 717-like isoform X1</fullName>
    </submittedName>
</protein>
<accession>A0A6P9F453</accession>
<dbReference type="InterPro" id="IPR001909">
    <property type="entry name" value="KRAB"/>
</dbReference>
<gene>
    <name evidence="3" type="primary">LOC113923830</name>
</gene>
<dbReference type="CDD" id="cd07765">
    <property type="entry name" value="KRAB_A-box"/>
    <property type="match status" value="1"/>
</dbReference>
<evidence type="ECO:0000313" key="2">
    <source>
        <dbReference type="Proteomes" id="UP000515165"/>
    </source>
</evidence>
<dbReference type="OrthoDB" id="427030at2759"/>
<dbReference type="Proteomes" id="UP000515165">
    <property type="component" value="Chromosome 15"/>
</dbReference>
<dbReference type="AlphaFoldDB" id="A0A6P9F453"/>
<dbReference type="GeneID" id="113923830"/>
<dbReference type="PANTHER" id="PTHR23232:SF148">
    <property type="entry name" value="KRAB DOMAIN-CONTAINING PROTEIN"/>
    <property type="match status" value="1"/>
</dbReference>